<dbReference type="Gene3D" id="1.10.10.10">
    <property type="entry name" value="Winged helix-like DNA-binding domain superfamily/Winged helix DNA-binding domain"/>
    <property type="match status" value="1"/>
</dbReference>
<evidence type="ECO:0000313" key="7">
    <source>
        <dbReference type="Proteomes" id="UP000730481"/>
    </source>
</evidence>
<dbReference type="InterPro" id="IPR016461">
    <property type="entry name" value="COMT-like"/>
</dbReference>
<dbReference type="GO" id="GO:0046983">
    <property type="term" value="F:protein dimerization activity"/>
    <property type="evidence" value="ECO:0007669"/>
    <property type="project" value="InterPro"/>
</dbReference>
<dbReference type="InterPro" id="IPR036282">
    <property type="entry name" value="Glutathione-S-Trfase_C_sf"/>
</dbReference>
<dbReference type="AlphaFoldDB" id="A0A9P5AAU6"/>
<dbReference type="InterPro" id="IPR036388">
    <property type="entry name" value="WH-like_DNA-bd_sf"/>
</dbReference>
<accession>A0A9P5AAU6</accession>
<evidence type="ECO:0000256" key="3">
    <source>
        <dbReference type="ARBA" id="ARBA00022691"/>
    </source>
</evidence>
<reference evidence="6" key="2">
    <citation type="submission" date="2020-02" db="EMBL/GenBank/DDBJ databases">
        <title>Identification and distribution of gene clusters putatively required for synthesis of sphingolipid metabolism inhibitors in phylogenetically diverse species of the filamentous fungus Fusarium.</title>
        <authorList>
            <person name="Kim H.-S."/>
            <person name="Busman M."/>
            <person name="Brown D.W."/>
            <person name="Divon H."/>
            <person name="Uhlig S."/>
            <person name="Proctor R.H."/>
        </authorList>
    </citation>
    <scope>NUCLEOTIDE SEQUENCE</scope>
    <source>
        <strain evidence="6">NRRL 25174</strain>
    </source>
</reference>
<dbReference type="Gene3D" id="1.10.630.10">
    <property type="entry name" value="Cytochrome P450"/>
    <property type="match status" value="1"/>
</dbReference>
<dbReference type="PANTHER" id="PTHR43712:SF2">
    <property type="entry name" value="O-METHYLTRANSFERASE CICE"/>
    <property type="match status" value="1"/>
</dbReference>
<evidence type="ECO:0000259" key="4">
    <source>
        <dbReference type="Pfam" id="PF00891"/>
    </source>
</evidence>
<name>A0A9P5AAU6_9HYPO</name>
<evidence type="ECO:0000259" key="5">
    <source>
        <dbReference type="Pfam" id="PF08100"/>
    </source>
</evidence>
<dbReference type="InterPro" id="IPR036396">
    <property type="entry name" value="Cyt_P450_sf"/>
</dbReference>
<dbReference type="GO" id="GO:0016705">
    <property type="term" value="F:oxidoreductase activity, acting on paired donors, with incorporation or reduction of molecular oxygen"/>
    <property type="evidence" value="ECO:0007669"/>
    <property type="project" value="InterPro"/>
</dbReference>
<keyword evidence="1" id="KW-0489">Methyltransferase</keyword>
<dbReference type="PRINTS" id="PR00463">
    <property type="entry name" value="EP450I"/>
</dbReference>
<dbReference type="Proteomes" id="UP000730481">
    <property type="component" value="Unassembled WGS sequence"/>
</dbReference>
<dbReference type="Gene3D" id="3.40.50.150">
    <property type="entry name" value="Vaccinia Virus protein VP39"/>
    <property type="match status" value="1"/>
</dbReference>
<dbReference type="SUPFAM" id="SSF47616">
    <property type="entry name" value="GST C-terminal domain-like"/>
    <property type="match status" value="1"/>
</dbReference>
<gene>
    <name evidence="6" type="ORF">FBEOM_10723</name>
</gene>
<dbReference type="OrthoDB" id="2789670at2759"/>
<dbReference type="InterPro" id="IPR029063">
    <property type="entry name" value="SAM-dependent_MTases_sf"/>
</dbReference>
<dbReference type="GO" id="GO:0032259">
    <property type="term" value="P:methylation"/>
    <property type="evidence" value="ECO:0007669"/>
    <property type="project" value="UniProtKB-KW"/>
</dbReference>
<dbReference type="Gene3D" id="1.10.287.1350">
    <property type="match status" value="1"/>
</dbReference>
<keyword evidence="3" id="KW-0949">S-adenosyl-L-methionine</keyword>
<comment type="caution">
    <text evidence="6">The sequence shown here is derived from an EMBL/GenBank/DDBJ whole genome shotgun (WGS) entry which is preliminary data.</text>
</comment>
<keyword evidence="7" id="KW-1185">Reference proteome</keyword>
<organism evidence="6 7">
    <name type="scientific">Fusarium beomiforme</name>
    <dbReference type="NCBI Taxonomy" id="44412"/>
    <lineage>
        <taxon>Eukaryota</taxon>
        <taxon>Fungi</taxon>
        <taxon>Dikarya</taxon>
        <taxon>Ascomycota</taxon>
        <taxon>Pezizomycotina</taxon>
        <taxon>Sordariomycetes</taxon>
        <taxon>Hypocreomycetidae</taxon>
        <taxon>Hypocreales</taxon>
        <taxon>Nectriaceae</taxon>
        <taxon>Fusarium</taxon>
        <taxon>Fusarium burgessii species complex</taxon>
    </lineage>
</organism>
<dbReference type="GO" id="GO:0004497">
    <property type="term" value="F:monooxygenase activity"/>
    <property type="evidence" value="ECO:0007669"/>
    <property type="project" value="InterPro"/>
</dbReference>
<dbReference type="SUPFAM" id="SSF46785">
    <property type="entry name" value="Winged helix' DNA-binding domain"/>
    <property type="match status" value="1"/>
</dbReference>
<dbReference type="InterPro" id="IPR036390">
    <property type="entry name" value="WH_DNA-bd_sf"/>
</dbReference>
<dbReference type="InterPro" id="IPR036249">
    <property type="entry name" value="Thioredoxin-like_sf"/>
</dbReference>
<reference evidence="6" key="1">
    <citation type="journal article" date="2017" name="Mycologia">
        <title>Fusarium algeriense, sp. nov., a novel toxigenic crown rot pathogen of durum wheat from Algeria is nested in the Fusarium burgessii species complex.</title>
        <authorList>
            <person name="Laraba I."/>
            <person name="Keddad A."/>
            <person name="Boureghda H."/>
            <person name="Abdallah N."/>
            <person name="Vaughan M.M."/>
            <person name="Proctor R.H."/>
            <person name="Busman M."/>
            <person name="O'Donnell K."/>
        </authorList>
    </citation>
    <scope>NUCLEOTIDE SEQUENCE</scope>
    <source>
        <strain evidence="6">NRRL 25174</strain>
    </source>
</reference>
<feature type="domain" description="O-methyltransferase dimerisation" evidence="5">
    <location>
        <begin position="72"/>
        <end position="150"/>
    </location>
</feature>
<dbReference type="Pfam" id="PF00891">
    <property type="entry name" value="Methyltransf_2"/>
    <property type="match status" value="1"/>
</dbReference>
<dbReference type="InterPro" id="IPR002401">
    <property type="entry name" value="Cyt_P450_E_grp-I"/>
</dbReference>
<evidence type="ECO:0000313" key="6">
    <source>
        <dbReference type="EMBL" id="KAF4335435.1"/>
    </source>
</evidence>
<dbReference type="Gene3D" id="1.20.1050.130">
    <property type="match status" value="1"/>
</dbReference>
<proteinExistence type="predicted"/>
<dbReference type="PANTHER" id="PTHR43712">
    <property type="entry name" value="PUTATIVE (AFU_ORTHOLOGUE AFUA_4G14580)-RELATED"/>
    <property type="match status" value="1"/>
</dbReference>
<dbReference type="InterPro" id="IPR001128">
    <property type="entry name" value="Cyt_P450"/>
</dbReference>
<dbReference type="InterPro" id="IPR001077">
    <property type="entry name" value="COMT_C"/>
</dbReference>
<dbReference type="GO" id="GO:0005506">
    <property type="term" value="F:iron ion binding"/>
    <property type="evidence" value="ECO:0007669"/>
    <property type="project" value="InterPro"/>
</dbReference>
<dbReference type="InterPro" id="IPR012967">
    <property type="entry name" value="COMT_dimerisation"/>
</dbReference>
<evidence type="ECO:0000256" key="1">
    <source>
        <dbReference type="ARBA" id="ARBA00022603"/>
    </source>
</evidence>
<sequence length="935" mass="105553">MSLLQTLVRLEASLTAFISVLTKDEVKKELKELLHNQQDLPDKQVLQRATSVVDKLGEMQAILEPAHLVLADHFFGYTDTKCLVAAVDLDVPDHLASGSKTLEQLATMTNAKPLRLGQILRPLYTKGIFCYDAVTGKYALNHVSRLLLKDHATQWHNWVTLYGNQFFDIARGIPEAVCASSSRCAAQVNFDTDLDMFAYFESQGWVPQLHKTLGAGARAMAPGILADYPWHEIGNKTVMDIGGGSGALLASLLRANPGMIGALFDRPAVIEHITPFFSKGGHFEDLAARVPRGNLIAGNFLEEVPKYEVYTMKWCLHDWDDETVVKILKNIREAIIVTESSRLVVLESVLSDTRSGRLSVYGDINMMMTVGGQERTEAKWNELAERAAEELKAPYVLSIVDTKDEWFYKIHPERYVPSLKDRDPETGQDVIVFEGTACLQYLADRWDTMGEWTGRTAAEKGAVLSWTAYQTAGLGATAKYWLYFLKGYPNRQEPVQLPRTIEKLHQNTTKQWDILNKRLTESGQRYIALKDRPTLADLSYLPFAMPWMFNLFGAFLSRLHQVRDVGAGKPFPSARYTFPGGQGDAAKFLHGKENSVKWEAEYGSIYRIWSGPNPEVVLTRPEDVQQVFKDSDKHIKAVNNNSGYVLGELLGKCVGLVSQNEWKQVRQVSEVAFLRNTVPTYLEIMQKRTMRHFKTLAAGNNLPNGIIDPAADLKMLPFWIIADVLYGRLSREMENTLAKLAPLREDIFRKVMEGGLSRFHWSRFFPTETNKSLESFKEQWIRFNRDALDRALHAGSRAPIVGLYDAVTLGTMTQEHLLHTLDETLFANLDVTLGALSWNLVFLAAYPEHQRCILDEVRRWKQSPKGEDYNNYFTDSTTYLSACILESSRLRPLAAFSVPQAIPTDRVINGYLFPAGTNFIVDAYALNQRNPFWGL</sequence>
<dbReference type="Pfam" id="PF08100">
    <property type="entry name" value="Dimerisation"/>
    <property type="match status" value="1"/>
</dbReference>
<dbReference type="GO" id="GO:0008171">
    <property type="term" value="F:O-methyltransferase activity"/>
    <property type="evidence" value="ECO:0007669"/>
    <property type="project" value="InterPro"/>
</dbReference>
<dbReference type="GO" id="GO:0020037">
    <property type="term" value="F:heme binding"/>
    <property type="evidence" value="ECO:0007669"/>
    <property type="project" value="InterPro"/>
</dbReference>
<dbReference type="SUPFAM" id="SSF52833">
    <property type="entry name" value="Thioredoxin-like"/>
    <property type="match status" value="1"/>
</dbReference>
<dbReference type="SUPFAM" id="SSF48264">
    <property type="entry name" value="Cytochrome P450"/>
    <property type="match status" value="1"/>
</dbReference>
<evidence type="ECO:0000256" key="2">
    <source>
        <dbReference type="ARBA" id="ARBA00022679"/>
    </source>
</evidence>
<protein>
    <submittedName>
        <fullName evidence="6">O-methyltransferase</fullName>
    </submittedName>
</protein>
<keyword evidence="2" id="KW-0808">Transferase</keyword>
<dbReference type="PROSITE" id="PS51683">
    <property type="entry name" value="SAM_OMT_II"/>
    <property type="match status" value="1"/>
</dbReference>
<dbReference type="EMBL" id="PVQB02000560">
    <property type="protein sequence ID" value="KAF4335435.1"/>
    <property type="molecule type" value="Genomic_DNA"/>
</dbReference>
<dbReference type="SUPFAM" id="SSF53335">
    <property type="entry name" value="S-adenosyl-L-methionine-dependent methyltransferases"/>
    <property type="match status" value="1"/>
</dbReference>
<feature type="domain" description="O-methyltransferase C-terminal" evidence="4">
    <location>
        <begin position="236"/>
        <end position="387"/>
    </location>
</feature>
<dbReference type="Pfam" id="PF00067">
    <property type="entry name" value="p450"/>
    <property type="match status" value="1"/>
</dbReference>